<protein>
    <submittedName>
        <fullName evidence="1">Uncharacterized protein</fullName>
    </submittedName>
</protein>
<sequence>QLHTCNIDTCLCPDKHGNLKCKWRAPFLLSATEYITKTRTWGILQKNSYLNNWNPSVTRMMRCNHNIKLQTNGHETKDVMWYCTCYTLKKQGKSYNTTGILVQRMVYH</sequence>
<dbReference type="STRING" id="1858805.M5G4X2"/>
<feature type="non-terminal residue" evidence="1">
    <location>
        <position position="108"/>
    </location>
</feature>
<organism evidence="1 2">
    <name type="scientific">Dacryopinax primogenitus (strain DJM 731)</name>
    <name type="common">Brown rot fungus</name>
    <dbReference type="NCBI Taxonomy" id="1858805"/>
    <lineage>
        <taxon>Eukaryota</taxon>
        <taxon>Fungi</taxon>
        <taxon>Dikarya</taxon>
        <taxon>Basidiomycota</taxon>
        <taxon>Agaricomycotina</taxon>
        <taxon>Dacrymycetes</taxon>
        <taxon>Dacrymycetales</taxon>
        <taxon>Dacrymycetaceae</taxon>
        <taxon>Dacryopinax</taxon>
    </lineage>
</organism>
<dbReference type="EMBL" id="JH795859">
    <property type="protein sequence ID" value="EJU03694.1"/>
    <property type="molecule type" value="Genomic_DNA"/>
</dbReference>
<gene>
    <name evidence="1" type="ORF">DACRYDRAFT_29891</name>
</gene>
<dbReference type="GeneID" id="63689390"/>
<proteinExistence type="predicted"/>
<reference evidence="1 2" key="1">
    <citation type="journal article" date="2012" name="Science">
        <title>The Paleozoic origin of enzymatic lignin decomposition reconstructed from 31 fungal genomes.</title>
        <authorList>
            <person name="Floudas D."/>
            <person name="Binder M."/>
            <person name="Riley R."/>
            <person name="Barry K."/>
            <person name="Blanchette R.A."/>
            <person name="Henrissat B."/>
            <person name="Martinez A.T."/>
            <person name="Otillar R."/>
            <person name="Spatafora J.W."/>
            <person name="Yadav J.S."/>
            <person name="Aerts A."/>
            <person name="Benoit I."/>
            <person name="Boyd A."/>
            <person name="Carlson A."/>
            <person name="Copeland A."/>
            <person name="Coutinho P.M."/>
            <person name="de Vries R.P."/>
            <person name="Ferreira P."/>
            <person name="Findley K."/>
            <person name="Foster B."/>
            <person name="Gaskell J."/>
            <person name="Glotzer D."/>
            <person name="Gorecki P."/>
            <person name="Heitman J."/>
            <person name="Hesse C."/>
            <person name="Hori C."/>
            <person name="Igarashi K."/>
            <person name="Jurgens J.A."/>
            <person name="Kallen N."/>
            <person name="Kersten P."/>
            <person name="Kohler A."/>
            <person name="Kuees U."/>
            <person name="Kumar T.K.A."/>
            <person name="Kuo A."/>
            <person name="LaButti K."/>
            <person name="Larrondo L.F."/>
            <person name="Lindquist E."/>
            <person name="Ling A."/>
            <person name="Lombard V."/>
            <person name="Lucas S."/>
            <person name="Lundell T."/>
            <person name="Martin R."/>
            <person name="McLaughlin D.J."/>
            <person name="Morgenstern I."/>
            <person name="Morin E."/>
            <person name="Murat C."/>
            <person name="Nagy L.G."/>
            <person name="Nolan M."/>
            <person name="Ohm R.A."/>
            <person name="Patyshakuliyeva A."/>
            <person name="Rokas A."/>
            <person name="Ruiz-Duenas F.J."/>
            <person name="Sabat G."/>
            <person name="Salamov A."/>
            <person name="Samejima M."/>
            <person name="Schmutz J."/>
            <person name="Slot J.C."/>
            <person name="St John F."/>
            <person name="Stenlid J."/>
            <person name="Sun H."/>
            <person name="Sun S."/>
            <person name="Syed K."/>
            <person name="Tsang A."/>
            <person name="Wiebenga A."/>
            <person name="Young D."/>
            <person name="Pisabarro A."/>
            <person name="Eastwood D.C."/>
            <person name="Martin F."/>
            <person name="Cullen D."/>
            <person name="Grigoriev I.V."/>
            <person name="Hibbett D.S."/>
        </authorList>
    </citation>
    <scope>NUCLEOTIDE SEQUENCE [LARGE SCALE GENOMIC DNA]</scope>
    <source>
        <strain evidence="1 2">DJM-731 SS1</strain>
    </source>
</reference>
<dbReference type="AlphaFoldDB" id="M5G4X2"/>
<evidence type="ECO:0000313" key="1">
    <source>
        <dbReference type="EMBL" id="EJU03694.1"/>
    </source>
</evidence>
<dbReference type="OrthoDB" id="432234at2759"/>
<dbReference type="RefSeq" id="XP_040630588.1">
    <property type="nucleotide sequence ID" value="XM_040774328.1"/>
</dbReference>
<dbReference type="HOGENOM" id="CLU_2203191_0_0_1"/>
<keyword evidence="2" id="KW-1185">Reference proteome</keyword>
<name>M5G4X2_DACPD</name>
<dbReference type="Proteomes" id="UP000030653">
    <property type="component" value="Unassembled WGS sequence"/>
</dbReference>
<evidence type="ECO:0000313" key="2">
    <source>
        <dbReference type="Proteomes" id="UP000030653"/>
    </source>
</evidence>
<accession>M5G4X2</accession>
<feature type="non-terminal residue" evidence="1">
    <location>
        <position position="1"/>
    </location>
</feature>